<organism evidence="2 3">
    <name type="scientific">Pseudomonas flexibilis</name>
    <dbReference type="NCBI Taxonomy" id="706570"/>
    <lineage>
        <taxon>Bacteria</taxon>
        <taxon>Pseudomonadati</taxon>
        <taxon>Pseudomonadota</taxon>
        <taxon>Gammaproteobacteria</taxon>
        <taxon>Pseudomonadales</taxon>
        <taxon>Pseudomonadaceae</taxon>
        <taxon>Pseudomonas</taxon>
    </lineage>
</organism>
<evidence type="ECO:0000256" key="1">
    <source>
        <dbReference type="SAM" id="MobiDB-lite"/>
    </source>
</evidence>
<sequence length="141" mass="15764">MNEPLSRPPAMDQHKELIRLRMEMYRQQVLYNAEPLRHPLDHIRQLMGGAPGRYQDARKAPWVIGATAFLALFGKRLGRVGTLARVGLLIYPMIKAGQVVKEVKQEYDQQTARTGEWAEAPAVSPEAVTPPVNTRAPDVPG</sequence>
<feature type="region of interest" description="Disordered" evidence="1">
    <location>
        <begin position="108"/>
        <end position="141"/>
    </location>
</feature>
<evidence type="ECO:0000313" key="3">
    <source>
        <dbReference type="Proteomes" id="UP000186079"/>
    </source>
</evidence>
<reference evidence="2 3" key="1">
    <citation type="submission" date="2017-01" db="EMBL/GenBank/DDBJ databases">
        <authorList>
            <person name="Mah S.A."/>
            <person name="Swanson W.J."/>
            <person name="Moy G.W."/>
            <person name="Vacquier V.D."/>
        </authorList>
    </citation>
    <scope>NUCLEOTIDE SEQUENCE [LARGE SCALE GENOMIC DNA]</scope>
    <source>
        <strain evidence="2 3">ATCC 29606</strain>
    </source>
</reference>
<dbReference type="EMBL" id="FTMC01000009">
    <property type="protein sequence ID" value="SIQ69302.1"/>
    <property type="molecule type" value="Genomic_DNA"/>
</dbReference>
<accession>A0A1N6UUZ8</accession>
<name>A0A1N6UUZ8_9PSED</name>
<dbReference type="Proteomes" id="UP000186079">
    <property type="component" value="Unassembled WGS sequence"/>
</dbReference>
<protein>
    <submittedName>
        <fullName evidence="2">Uncharacterized protein</fullName>
    </submittedName>
</protein>
<evidence type="ECO:0000313" key="2">
    <source>
        <dbReference type="EMBL" id="SIQ69302.1"/>
    </source>
</evidence>
<gene>
    <name evidence="2" type="ORF">SAMN05421672_1099</name>
</gene>
<dbReference type="AlphaFoldDB" id="A0A1N6UUZ8"/>
<dbReference type="RefSeq" id="WP_234703297.1">
    <property type="nucleotide sequence ID" value="NZ_FTMC01000009.1"/>
</dbReference>
<proteinExistence type="predicted"/>